<keyword evidence="15" id="KW-0862">Zinc</keyword>
<evidence type="ECO:0000256" key="11">
    <source>
        <dbReference type="ARBA" id="ARBA00022801"/>
    </source>
</evidence>
<comment type="similarity">
    <text evidence="6">Belongs to the SMP-30/CGR1 family.</text>
</comment>
<dbReference type="SUPFAM" id="SSF63829">
    <property type="entry name" value="Calcium-dependent phosphotriesterase"/>
    <property type="match status" value="1"/>
</dbReference>
<dbReference type="InterPro" id="IPR011042">
    <property type="entry name" value="6-blade_b-propeller_TolB-like"/>
</dbReference>
<evidence type="ECO:0000256" key="7">
    <source>
        <dbReference type="ARBA" id="ARBA00013227"/>
    </source>
</evidence>
<evidence type="ECO:0000256" key="3">
    <source>
        <dbReference type="ARBA" id="ARBA00001936"/>
    </source>
</evidence>
<feature type="binding site" evidence="15">
    <location>
        <position position="108"/>
    </location>
    <ligand>
        <name>substrate</name>
    </ligand>
</feature>
<evidence type="ECO:0000313" key="19">
    <source>
        <dbReference type="Proteomes" id="UP000327044"/>
    </source>
</evidence>
<evidence type="ECO:0000256" key="1">
    <source>
        <dbReference type="ARBA" id="ARBA00001589"/>
    </source>
</evidence>
<evidence type="ECO:0000256" key="8">
    <source>
        <dbReference type="ARBA" id="ARBA00016808"/>
    </source>
</evidence>
<dbReference type="PANTHER" id="PTHR10907:SF66">
    <property type="entry name" value="MIP34848P1-RELATED"/>
    <property type="match status" value="1"/>
</dbReference>
<comment type="cofactor">
    <cofactor evidence="4">
        <name>Mg(2+)</name>
        <dbReference type="ChEBI" id="CHEBI:18420"/>
    </cofactor>
</comment>
<feature type="active site" description="Proton donor/acceptor" evidence="14">
    <location>
        <position position="212"/>
    </location>
</feature>
<keyword evidence="12" id="KW-0106">Calcium</keyword>
<comment type="catalytic activity">
    <reaction evidence="1">
        <text>D-glucono-1,5-lactone + H2O = D-gluconate + H(+)</text>
        <dbReference type="Rhea" id="RHEA:10440"/>
        <dbReference type="ChEBI" id="CHEBI:15377"/>
        <dbReference type="ChEBI" id="CHEBI:15378"/>
        <dbReference type="ChEBI" id="CHEBI:16217"/>
        <dbReference type="ChEBI" id="CHEBI:18391"/>
        <dbReference type="EC" id="3.1.1.17"/>
    </reaction>
</comment>
<feature type="binding site" evidence="15">
    <location>
        <position position="212"/>
    </location>
    <ligand>
        <name>a divalent metal cation</name>
        <dbReference type="ChEBI" id="CHEBI:60240"/>
    </ligand>
</feature>
<evidence type="ECO:0000256" key="4">
    <source>
        <dbReference type="ARBA" id="ARBA00001946"/>
    </source>
</evidence>
<dbReference type="FunFam" id="2.120.10.30:FF:000027">
    <property type="entry name" value="Regucalcin homologue"/>
    <property type="match status" value="1"/>
</dbReference>
<dbReference type="PRINTS" id="PR01790">
    <property type="entry name" value="SMP30FAMILY"/>
</dbReference>
<dbReference type="InterPro" id="IPR013658">
    <property type="entry name" value="SGL"/>
</dbReference>
<organism evidence="17">
    <name type="scientific">Photinus pyralis</name>
    <name type="common">Common eastern firefly</name>
    <name type="synonym">Lampyris pyralis</name>
    <dbReference type="NCBI Taxonomy" id="7054"/>
    <lineage>
        <taxon>Eukaryota</taxon>
        <taxon>Metazoa</taxon>
        <taxon>Ecdysozoa</taxon>
        <taxon>Arthropoda</taxon>
        <taxon>Hexapoda</taxon>
        <taxon>Insecta</taxon>
        <taxon>Pterygota</taxon>
        <taxon>Neoptera</taxon>
        <taxon>Endopterygota</taxon>
        <taxon>Coleoptera</taxon>
        <taxon>Polyphaga</taxon>
        <taxon>Elateriformia</taxon>
        <taxon>Elateroidea</taxon>
        <taxon>Lampyridae</taxon>
        <taxon>Lampyrinae</taxon>
        <taxon>Photinus</taxon>
    </lineage>
</organism>
<comment type="cofactor">
    <cofactor evidence="15">
        <name>Zn(2+)</name>
        <dbReference type="ChEBI" id="CHEBI:29105"/>
    </cofactor>
    <text evidence="15">Binds 1 divalent metal cation per subunit.</text>
</comment>
<keyword evidence="19" id="KW-1185">Reference proteome</keyword>
<evidence type="ECO:0000256" key="10">
    <source>
        <dbReference type="ARBA" id="ARBA00022723"/>
    </source>
</evidence>
<keyword evidence="9" id="KW-0963">Cytoplasm</keyword>
<dbReference type="GO" id="GO:0019853">
    <property type="term" value="P:L-ascorbic acid biosynthetic process"/>
    <property type="evidence" value="ECO:0007669"/>
    <property type="project" value="TreeGrafter"/>
</dbReference>
<evidence type="ECO:0000256" key="9">
    <source>
        <dbReference type="ARBA" id="ARBA00022490"/>
    </source>
</evidence>
<evidence type="ECO:0000313" key="18">
    <source>
        <dbReference type="EMBL" id="KAB0802909.1"/>
    </source>
</evidence>
<name>A0A1Y1K466_PHOPY</name>
<evidence type="ECO:0000256" key="13">
    <source>
        <dbReference type="ARBA" id="ARBA00032464"/>
    </source>
</evidence>
<evidence type="ECO:0000256" key="12">
    <source>
        <dbReference type="ARBA" id="ARBA00022837"/>
    </source>
</evidence>
<feature type="binding site" evidence="15">
    <location>
        <position position="128"/>
    </location>
    <ligand>
        <name>substrate</name>
    </ligand>
</feature>
<dbReference type="EMBL" id="VVIM01000002">
    <property type="protein sequence ID" value="KAB0802909.1"/>
    <property type="molecule type" value="Genomic_DNA"/>
</dbReference>
<dbReference type="Gene3D" id="2.120.10.30">
    <property type="entry name" value="TolB, C-terminal domain"/>
    <property type="match status" value="1"/>
</dbReference>
<dbReference type="InParanoid" id="A0A1Y1K466"/>
<dbReference type="GO" id="GO:0004341">
    <property type="term" value="F:gluconolactonase activity"/>
    <property type="evidence" value="ECO:0007669"/>
    <property type="project" value="UniProtKB-EC"/>
</dbReference>
<dbReference type="EC" id="3.1.1.17" evidence="7"/>
<evidence type="ECO:0000256" key="14">
    <source>
        <dbReference type="PIRSR" id="PIRSR605511-1"/>
    </source>
</evidence>
<dbReference type="GO" id="GO:0005509">
    <property type="term" value="F:calcium ion binding"/>
    <property type="evidence" value="ECO:0007669"/>
    <property type="project" value="TreeGrafter"/>
</dbReference>
<evidence type="ECO:0000313" key="17">
    <source>
        <dbReference type="EMBL" id="JAV56213.1"/>
    </source>
</evidence>
<dbReference type="EMBL" id="GEZM01093625">
    <property type="protein sequence ID" value="JAV56213.1"/>
    <property type="molecule type" value="Transcribed_RNA"/>
</dbReference>
<accession>A0A1Y1K466</accession>
<gene>
    <name evidence="18" type="ORF">PPYR_05095</name>
</gene>
<evidence type="ECO:0000256" key="2">
    <source>
        <dbReference type="ARBA" id="ARBA00001913"/>
    </source>
</evidence>
<feature type="binding site" evidence="15">
    <location>
        <position position="110"/>
    </location>
    <ligand>
        <name>substrate</name>
    </ligand>
</feature>
<keyword evidence="10 15" id="KW-0479">Metal-binding</keyword>
<dbReference type="InterPro" id="IPR005511">
    <property type="entry name" value="SMP-30"/>
</dbReference>
<evidence type="ECO:0000256" key="5">
    <source>
        <dbReference type="ARBA" id="ARBA00004496"/>
    </source>
</evidence>
<reference evidence="18 19" key="2">
    <citation type="journal article" date="2018" name="Elife">
        <title>Firefly genomes illuminate parallel origins of bioluminescence in beetles.</title>
        <authorList>
            <person name="Fallon T.R."/>
            <person name="Lower S.E."/>
            <person name="Chang C.H."/>
            <person name="Bessho-Uehara M."/>
            <person name="Martin G.J."/>
            <person name="Bewick A.J."/>
            <person name="Behringer M."/>
            <person name="Debat H.J."/>
            <person name="Wong I."/>
            <person name="Day J.C."/>
            <person name="Suvorov A."/>
            <person name="Silva C.J."/>
            <person name="Stanger-Hall K.F."/>
            <person name="Hall D.W."/>
            <person name="Schmitz R.J."/>
            <person name="Nelson D.R."/>
            <person name="Lewis S.M."/>
            <person name="Shigenobu S."/>
            <person name="Bybee S.M."/>
            <person name="Larracuente A.M."/>
            <person name="Oba Y."/>
            <person name="Weng J.K."/>
        </authorList>
    </citation>
    <scope>NUCLEOTIDE SEQUENCE [LARGE SCALE GENOMIC DNA]</scope>
    <source>
        <strain evidence="18">1611_PpyrPB1</strain>
        <tissue evidence="18">Whole body</tissue>
    </source>
</reference>
<comment type="cofactor">
    <cofactor evidence="2">
        <name>Ca(2+)</name>
        <dbReference type="ChEBI" id="CHEBI:29108"/>
    </cofactor>
</comment>
<dbReference type="Pfam" id="PF08450">
    <property type="entry name" value="SGL"/>
    <property type="match status" value="1"/>
</dbReference>
<comment type="subcellular location">
    <subcellularLocation>
        <location evidence="5">Cytoplasm</location>
    </subcellularLocation>
</comment>
<feature type="binding site" evidence="15">
    <location>
        <position position="160"/>
    </location>
    <ligand>
        <name>a divalent metal cation</name>
        <dbReference type="ChEBI" id="CHEBI:60240"/>
    </ligand>
</feature>
<comment type="cofactor">
    <cofactor evidence="3">
        <name>Mn(2+)</name>
        <dbReference type="ChEBI" id="CHEBI:29035"/>
    </cofactor>
</comment>
<evidence type="ECO:0000256" key="15">
    <source>
        <dbReference type="PIRSR" id="PIRSR605511-2"/>
    </source>
</evidence>
<dbReference type="PANTHER" id="PTHR10907">
    <property type="entry name" value="REGUCALCIN"/>
    <property type="match status" value="1"/>
</dbReference>
<evidence type="ECO:0000256" key="6">
    <source>
        <dbReference type="ARBA" id="ARBA00008853"/>
    </source>
</evidence>
<dbReference type="OrthoDB" id="423498at2759"/>
<dbReference type="GO" id="GO:0005737">
    <property type="term" value="C:cytoplasm"/>
    <property type="evidence" value="ECO:0007669"/>
    <property type="project" value="UniProtKB-SubCell"/>
</dbReference>
<sequence length="308" mass="33881">MAPVVEKIAELGKYTVGEGPHWDHETQTLYFVDTVEKTFHKYVPSQKKYTFCKVDKLVSFIIPLAGSPGRFVVSLEREIAILTWDGVSAAPTSIEAIVNVEPHIKNNRLNDGKADPLGNLWTGTMAIDAGLPVGPVTGSLYHLGADKKVKMHESNIAIANGLAWSNDLKKMYYIDSGKRRVDEYDYDASTLSISNQRPLFTFEKHEVPGYPDGQTIDEEGNLWVAVFQGQRIIKISTQQPEVLLDTVKIPDPQVTSVAFGGPNLDELYVTSAGLQLDDSSFDKSLVNGHVYRVTGLGVKGFAGVKVKL</sequence>
<dbReference type="Proteomes" id="UP000327044">
    <property type="component" value="Unassembled WGS sequence"/>
</dbReference>
<evidence type="ECO:0000259" key="16">
    <source>
        <dbReference type="Pfam" id="PF08450"/>
    </source>
</evidence>
<reference evidence="17" key="1">
    <citation type="journal article" date="2016" name="Sci. Rep.">
        <title>Molecular characterization of firefly nuptial gifts: a multi-omics approach sheds light on postcopulatory sexual selection.</title>
        <authorList>
            <person name="Al-Wathiqui N."/>
            <person name="Fallon T.R."/>
            <person name="South A."/>
            <person name="Weng J.K."/>
            <person name="Lewis S.M."/>
        </authorList>
    </citation>
    <scope>NUCLEOTIDE SEQUENCE</scope>
</reference>
<proteinExistence type="inferred from homology"/>
<feature type="binding site" evidence="15">
    <location>
        <position position="18"/>
    </location>
    <ligand>
        <name>a divalent metal cation</name>
        <dbReference type="ChEBI" id="CHEBI:60240"/>
    </ligand>
</feature>
<feature type="domain" description="SMP-30/Gluconolactonase/LRE-like region" evidence="16">
    <location>
        <begin position="16"/>
        <end position="272"/>
    </location>
</feature>
<protein>
    <recommendedName>
        <fullName evidence="8">Regucalcin</fullName>
        <ecNumber evidence="7">3.1.1.17</ecNumber>
    </recommendedName>
    <alternativeName>
        <fullName evidence="13">Gluconolactonase</fullName>
    </alternativeName>
</protein>
<keyword evidence="11" id="KW-0378">Hydrolase</keyword>
<dbReference type="AlphaFoldDB" id="A0A1Y1K466"/>
<dbReference type="FunCoup" id="A0A1Y1K466">
    <property type="interactions" value="187"/>
</dbReference>
<reference evidence="18" key="3">
    <citation type="submission" date="2019-08" db="EMBL/GenBank/DDBJ databases">
        <authorList>
            <consortium name="Photinus pyralis genome working group"/>
            <person name="Fallon T.R."/>
            <person name="Sander Lower S.E."/>
            <person name="Weng J.-K."/>
        </authorList>
    </citation>
    <scope>NUCLEOTIDE SEQUENCE</scope>
    <source>
        <strain evidence="18">1611_PpyrPB1</strain>
        <tissue evidence="18">Whole body</tissue>
    </source>
</reference>